<dbReference type="EMBL" id="ML995808">
    <property type="protein sequence ID" value="KAF2774356.1"/>
    <property type="molecule type" value="Genomic_DNA"/>
</dbReference>
<protein>
    <submittedName>
        <fullName evidence="1">Uncharacterized protein</fullName>
    </submittedName>
</protein>
<keyword evidence="2" id="KW-1185">Reference proteome</keyword>
<evidence type="ECO:0000313" key="1">
    <source>
        <dbReference type="EMBL" id="KAF2774356.1"/>
    </source>
</evidence>
<dbReference type="OrthoDB" id="5296720at2759"/>
<dbReference type="AlphaFoldDB" id="A0A6G1LNG5"/>
<reference evidence="1" key="1">
    <citation type="journal article" date="2020" name="Stud. Mycol.">
        <title>101 Dothideomycetes genomes: a test case for predicting lifestyles and emergence of pathogens.</title>
        <authorList>
            <person name="Haridas S."/>
            <person name="Albert R."/>
            <person name="Binder M."/>
            <person name="Bloem J."/>
            <person name="Labutti K."/>
            <person name="Salamov A."/>
            <person name="Andreopoulos B."/>
            <person name="Baker S."/>
            <person name="Barry K."/>
            <person name="Bills G."/>
            <person name="Bluhm B."/>
            <person name="Cannon C."/>
            <person name="Castanera R."/>
            <person name="Culley D."/>
            <person name="Daum C."/>
            <person name="Ezra D."/>
            <person name="Gonzalez J."/>
            <person name="Henrissat B."/>
            <person name="Kuo A."/>
            <person name="Liang C."/>
            <person name="Lipzen A."/>
            <person name="Lutzoni F."/>
            <person name="Magnuson J."/>
            <person name="Mondo S."/>
            <person name="Nolan M."/>
            <person name="Ohm R."/>
            <person name="Pangilinan J."/>
            <person name="Park H.-J."/>
            <person name="Ramirez L."/>
            <person name="Alfaro M."/>
            <person name="Sun H."/>
            <person name="Tritt A."/>
            <person name="Yoshinaga Y."/>
            <person name="Zwiers L.-H."/>
            <person name="Turgeon B."/>
            <person name="Goodwin S."/>
            <person name="Spatafora J."/>
            <person name="Crous P."/>
            <person name="Grigoriev I."/>
        </authorList>
    </citation>
    <scope>NUCLEOTIDE SEQUENCE</scope>
    <source>
        <strain evidence="1">CBS 116005</strain>
    </source>
</reference>
<dbReference type="CDD" id="cd09917">
    <property type="entry name" value="F-box_SF"/>
    <property type="match status" value="1"/>
</dbReference>
<dbReference type="Gene3D" id="1.20.1280.50">
    <property type="match status" value="1"/>
</dbReference>
<organism evidence="1 2">
    <name type="scientific">Teratosphaeria nubilosa</name>
    <dbReference type="NCBI Taxonomy" id="161662"/>
    <lineage>
        <taxon>Eukaryota</taxon>
        <taxon>Fungi</taxon>
        <taxon>Dikarya</taxon>
        <taxon>Ascomycota</taxon>
        <taxon>Pezizomycotina</taxon>
        <taxon>Dothideomycetes</taxon>
        <taxon>Dothideomycetidae</taxon>
        <taxon>Mycosphaerellales</taxon>
        <taxon>Teratosphaeriaceae</taxon>
        <taxon>Teratosphaeria</taxon>
    </lineage>
</organism>
<evidence type="ECO:0000313" key="2">
    <source>
        <dbReference type="Proteomes" id="UP000799436"/>
    </source>
</evidence>
<sequence length="498" mass="56225">MDISNTIDQLTTMECHISHLPEELLANILQYLDVTPPSITKARQEPCRLLTVSEDLTLKHISRVCKLFRRLTLPILFKHTRLRLDAPPRRAHWSKCPFCTESTVKYRMAGGQPLPVLGDVDRYHADMLDELVHLLSGDSGGAQKVLGDFPTPVGYTMIRNYLDWVPRFYHGLKDFLNFLRERDLTACVESFVLITDKMLNQKLDRFPHRAAADLDWRFKAAAAMWHHLLSITSPSRISILAPPMDLACLTNCAIDTFGDWAFGDMDFHVLSLSLPQPPIDLLPAPQYNKLDPIPHRYPGLAPSSLLNLHPWTTLTLNEGAFLKAYGTYEYFERGPPSLIYSIKDSLSPRPIFNANAQRISHAPLANLRNLTYTAIFPFANHLNLEDLLPQLEELDLQLAPAPDDPILKQPERVGKAELWDCWSELAAIYGNIAEQLASFRINEATRMKKFVCRDSQIADLRSELDEVFICLCLPVWAECKPGVFGRLAVSAGKGGFGV</sequence>
<dbReference type="Proteomes" id="UP000799436">
    <property type="component" value="Unassembled WGS sequence"/>
</dbReference>
<name>A0A6G1LNG5_9PEZI</name>
<proteinExistence type="predicted"/>
<gene>
    <name evidence="1" type="ORF">EJ03DRAFT_322947</name>
</gene>
<accession>A0A6G1LNG5</accession>